<evidence type="ECO:0000256" key="6">
    <source>
        <dbReference type="SAM" id="Phobius"/>
    </source>
</evidence>
<proteinExistence type="predicted"/>
<feature type="transmembrane region" description="Helical" evidence="6">
    <location>
        <begin position="142"/>
        <end position="162"/>
    </location>
</feature>
<evidence type="ECO:0000256" key="5">
    <source>
        <dbReference type="ARBA" id="ARBA00023136"/>
    </source>
</evidence>
<dbReference type="Pfam" id="PF05425">
    <property type="entry name" value="CopD"/>
    <property type="match status" value="1"/>
</dbReference>
<dbReference type="RefSeq" id="WP_142091155.1">
    <property type="nucleotide sequence ID" value="NZ_CP035485.1"/>
</dbReference>
<feature type="transmembrane region" description="Helical" evidence="6">
    <location>
        <begin position="38"/>
        <end position="58"/>
    </location>
</feature>
<dbReference type="OrthoDB" id="2387346at2"/>
<feature type="transmembrane region" description="Helical" evidence="6">
    <location>
        <begin position="249"/>
        <end position="267"/>
    </location>
</feature>
<keyword evidence="9" id="KW-1185">Reference proteome</keyword>
<sequence length="378" mass="41812">MIIIANAAVFIAFSIFIGIHILEIIPKEKRPMLRIPSFTLPATSVVMIVFSFLPVGVITEQAAVVSSDPFPTALIDVLFDYTIGQGFIAFLLFLAITLAGRFVLKEKRRWLLLIPSIGMVFGWAWSSHAAAFSNQGFLFDALHISAAAAWTGVLLVIGFLSIGEDRWLSFFDWFTPFAITMVSLLFVSGLGMLFLLTPEYTNSWMLSYGQWQLLKHLLFLPLVFYGFAHGFLMKKRLENQEQHTPRFSLQMESAVLVVVFIVTAIMADQEPPHEVAETLEYTETSGIAAQMIDIDLATGETVTWSASVPAVLLGIAALFTLFLCVYSIGTGRPFWLAPVFIALFVAAGYFAIMIGADVEAAAEVIRQRLSCTYAGLTY</sequence>
<keyword evidence="4 6" id="KW-1133">Transmembrane helix</keyword>
<evidence type="ECO:0000259" key="7">
    <source>
        <dbReference type="Pfam" id="PF05425"/>
    </source>
</evidence>
<dbReference type="EMBL" id="CP035485">
    <property type="protein sequence ID" value="QDI92655.1"/>
    <property type="molecule type" value="Genomic_DNA"/>
</dbReference>
<feature type="transmembrane region" description="Helical" evidence="6">
    <location>
        <begin position="6"/>
        <end position="26"/>
    </location>
</feature>
<organism evidence="8 9">
    <name type="scientific">Salicibibacter halophilus</name>
    <dbReference type="NCBI Taxonomy" id="2502791"/>
    <lineage>
        <taxon>Bacteria</taxon>
        <taxon>Bacillati</taxon>
        <taxon>Bacillota</taxon>
        <taxon>Bacilli</taxon>
        <taxon>Bacillales</taxon>
        <taxon>Bacillaceae</taxon>
        <taxon>Salicibibacter</taxon>
    </lineage>
</organism>
<feature type="transmembrane region" description="Helical" evidence="6">
    <location>
        <begin position="110"/>
        <end position="130"/>
    </location>
</feature>
<feature type="transmembrane region" description="Helical" evidence="6">
    <location>
        <begin position="208"/>
        <end position="228"/>
    </location>
</feature>
<evidence type="ECO:0000256" key="4">
    <source>
        <dbReference type="ARBA" id="ARBA00022989"/>
    </source>
</evidence>
<keyword evidence="3 6" id="KW-0812">Transmembrane</keyword>
<evidence type="ECO:0000256" key="3">
    <source>
        <dbReference type="ARBA" id="ARBA00022692"/>
    </source>
</evidence>
<dbReference type="GO" id="GO:0006825">
    <property type="term" value="P:copper ion transport"/>
    <property type="evidence" value="ECO:0007669"/>
    <property type="project" value="InterPro"/>
</dbReference>
<dbReference type="InterPro" id="IPR008457">
    <property type="entry name" value="Cu-R_CopD_dom"/>
</dbReference>
<feature type="domain" description="Copper resistance protein D" evidence="7">
    <location>
        <begin position="170"/>
        <end position="265"/>
    </location>
</feature>
<dbReference type="KEGG" id="sale:EPH95_16915"/>
<dbReference type="Proteomes" id="UP000319756">
    <property type="component" value="Chromosome"/>
</dbReference>
<feature type="transmembrane region" description="Helical" evidence="6">
    <location>
        <begin position="306"/>
        <end position="328"/>
    </location>
</feature>
<dbReference type="GO" id="GO:0005886">
    <property type="term" value="C:plasma membrane"/>
    <property type="evidence" value="ECO:0007669"/>
    <property type="project" value="UniProtKB-SubCell"/>
</dbReference>
<feature type="transmembrane region" description="Helical" evidence="6">
    <location>
        <begin position="78"/>
        <end position="98"/>
    </location>
</feature>
<dbReference type="PANTHER" id="PTHR34820:SF4">
    <property type="entry name" value="INNER MEMBRANE PROTEIN YEBZ"/>
    <property type="match status" value="1"/>
</dbReference>
<evidence type="ECO:0000256" key="2">
    <source>
        <dbReference type="ARBA" id="ARBA00022475"/>
    </source>
</evidence>
<name>A0A514LM95_9BACI</name>
<gene>
    <name evidence="8" type="ORF">EPH95_16915</name>
</gene>
<keyword evidence="5 6" id="KW-0472">Membrane</keyword>
<keyword evidence="2" id="KW-1003">Cell membrane</keyword>
<feature type="transmembrane region" description="Helical" evidence="6">
    <location>
        <begin position="335"/>
        <end position="356"/>
    </location>
</feature>
<reference evidence="9" key="1">
    <citation type="submission" date="2019-01" db="EMBL/GenBank/DDBJ databases">
        <title>Genomic analysis of Salicibibacter sp. NKC3-5.</title>
        <authorList>
            <person name="Oh Y.J."/>
        </authorList>
    </citation>
    <scope>NUCLEOTIDE SEQUENCE [LARGE SCALE GENOMIC DNA]</scope>
    <source>
        <strain evidence="9">NKC3-5</strain>
    </source>
</reference>
<dbReference type="PANTHER" id="PTHR34820">
    <property type="entry name" value="INNER MEMBRANE PROTEIN YEBZ"/>
    <property type="match status" value="1"/>
</dbReference>
<comment type="subcellular location">
    <subcellularLocation>
        <location evidence="1">Cell membrane</location>
        <topology evidence="1">Multi-pass membrane protein</topology>
    </subcellularLocation>
</comment>
<accession>A0A514LM95</accession>
<evidence type="ECO:0000313" key="8">
    <source>
        <dbReference type="EMBL" id="QDI92655.1"/>
    </source>
</evidence>
<feature type="transmembrane region" description="Helical" evidence="6">
    <location>
        <begin position="174"/>
        <end position="196"/>
    </location>
</feature>
<evidence type="ECO:0000256" key="1">
    <source>
        <dbReference type="ARBA" id="ARBA00004651"/>
    </source>
</evidence>
<dbReference type="InterPro" id="IPR032694">
    <property type="entry name" value="CopC/D"/>
</dbReference>
<evidence type="ECO:0000313" key="9">
    <source>
        <dbReference type="Proteomes" id="UP000319756"/>
    </source>
</evidence>
<dbReference type="AlphaFoldDB" id="A0A514LM95"/>
<protein>
    <recommendedName>
        <fullName evidence="7">Copper resistance protein D domain-containing protein</fullName>
    </recommendedName>
</protein>